<organism evidence="7 8">
    <name type="scientific">Ureibacillus acetophenoni</name>
    <dbReference type="NCBI Taxonomy" id="614649"/>
    <lineage>
        <taxon>Bacteria</taxon>
        <taxon>Bacillati</taxon>
        <taxon>Bacillota</taxon>
        <taxon>Bacilli</taxon>
        <taxon>Bacillales</taxon>
        <taxon>Caryophanaceae</taxon>
        <taxon>Ureibacillus</taxon>
    </lineage>
</organism>
<evidence type="ECO:0000256" key="1">
    <source>
        <dbReference type="ARBA" id="ARBA00008366"/>
    </source>
</evidence>
<dbReference type="PIRSF" id="PIRSF005426">
    <property type="entry name" value="Frp"/>
    <property type="match status" value="1"/>
</dbReference>
<protein>
    <submittedName>
        <fullName evidence="7">FMN reductase [NAD(P)H]</fullName>
    </submittedName>
</protein>
<evidence type="ECO:0000259" key="6">
    <source>
        <dbReference type="Pfam" id="PF00881"/>
    </source>
</evidence>
<dbReference type="InterPro" id="IPR029479">
    <property type="entry name" value="Nitroreductase"/>
</dbReference>
<evidence type="ECO:0000256" key="3">
    <source>
        <dbReference type="ARBA" id="ARBA00022643"/>
    </source>
</evidence>
<reference evidence="8" key="1">
    <citation type="submission" date="2017-08" db="EMBL/GenBank/DDBJ databases">
        <authorList>
            <person name="Varghese N."/>
            <person name="Submissions S."/>
        </authorList>
    </citation>
    <scope>NUCLEOTIDE SEQUENCE [LARGE SCALE GENOMIC DNA]</scope>
    <source>
        <strain evidence="8">JC23</strain>
    </source>
</reference>
<dbReference type="CDD" id="cd02146">
    <property type="entry name" value="NfsA-like"/>
    <property type="match status" value="1"/>
</dbReference>
<dbReference type="InterPro" id="IPR000415">
    <property type="entry name" value="Nitroreductase-like"/>
</dbReference>
<keyword evidence="4 5" id="KW-0560">Oxidoreductase</keyword>
<dbReference type="RefSeq" id="WP_097149608.1">
    <property type="nucleotide sequence ID" value="NZ_OBQC01000007.1"/>
</dbReference>
<feature type="domain" description="Nitroreductase" evidence="6">
    <location>
        <begin position="11"/>
        <end position="165"/>
    </location>
</feature>
<keyword evidence="2 5" id="KW-0285">Flavoprotein</keyword>
<dbReference type="Pfam" id="PF00881">
    <property type="entry name" value="Nitroreductase"/>
    <property type="match status" value="1"/>
</dbReference>
<keyword evidence="8" id="KW-1185">Reference proteome</keyword>
<accession>A0A285UDZ5</accession>
<dbReference type="InterPro" id="IPR016446">
    <property type="entry name" value="Flavin_OxRdtase_Frp"/>
</dbReference>
<dbReference type="PANTHER" id="PTHR43425">
    <property type="entry name" value="OXYGEN-INSENSITIVE NADPH NITROREDUCTASE"/>
    <property type="match status" value="1"/>
</dbReference>
<dbReference type="Gene3D" id="3.40.109.10">
    <property type="entry name" value="NADH Oxidase"/>
    <property type="match status" value="1"/>
</dbReference>
<evidence type="ECO:0000256" key="4">
    <source>
        <dbReference type="ARBA" id="ARBA00023002"/>
    </source>
</evidence>
<keyword evidence="3 5" id="KW-0288">FMN</keyword>
<dbReference type="AlphaFoldDB" id="A0A285UDZ5"/>
<evidence type="ECO:0000256" key="2">
    <source>
        <dbReference type="ARBA" id="ARBA00022630"/>
    </source>
</evidence>
<gene>
    <name evidence="7" type="ORF">SAMN05877842_1076</name>
</gene>
<dbReference type="SUPFAM" id="SSF55469">
    <property type="entry name" value="FMN-dependent nitroreductase-like"/>
    <property type="match status" value="1"/>
</dbReference>
<dbReference type="Proteomes" id="UP000219252">
    <property type="component" value="Unassembled WGS sequence"/>
</dbReference>
<dbReference type="GO" id="GO:0016491">
    <property type="term" value="F:oxidoreductase activity"/>
    <property type="evidence" value="ECO:0007669"/>
    <property type="project" value="UniProtKB-UniRule"/>
</dbReference>
<dbReference type="PANTHER" id="PTHR43425:SF2">
    <property type="entry name" value="OXYGEN-INSENSITIVE NADPH NITROREDUCTASE"/>
    <property type="match status" value="1"/>
</dbReference>
<evidence type="ECO:0000313" key="8">
    <source>
        <dbReference type="Proteomes" id="UP000219252"/>
    </source>
</evidence>
<dbReference type="EMBL" id="OBQC01000007">
    <property type="protein sequence ID" value="SOC40029.1"/>
    <property type="molecule type" value="Genomic_DNA"/>
</dbReference>
<sequence length="250" mass="27836">MNEVIKQLGKHSSVREFDTSKDVSEEQVETIIKSAMAAPNWINGQQVSVIAVRNPDRKSLLAKAAGDQKWVEEASVFLVFCMDFSRAKIAAEKNNKEFRIVDDVEAIIIGSTDVGIALGSAVIAAESMGLGTVPIGGIRKNADDVIKILELPEYVYPISGLAIGYPEVIPGQKPRLPLQATYHNERYDMNEQSELIKQYDETMASYMSERTNGQDTSNWSSKVAAFYETRYEPYAKVTSSTLRKQGFHFK</sequence>
<name>A0A285UDZ5_9BACL</name>
<dbReference type="OrthoDB" id="9775805at2"/>
<evidence type="ECO:0000313" key="7">
    <source>
        <dbReference type="EMBL" id="SOC40029.1"/>
    </source>
</evidence>
<evidence type="ECO:0000256" key="5">
    <source>
        <dbReference type="PIRNR" id="PIRNR005426"/>
    </source>
</evidence>
<comment type="similarity">
    <text evidence="1 5">Belongs to the flavin oxidoreductase frp family.</text>
</comment>
<proteinExistence type="inferred from homology"/>
<keyword evidence="5" id="KW-0521">NADP</keyword>